<protein>
    <submittedName>
        <fullName evidence="1">Type III secretion inner rod protein HrpB2</fullName>
    </submittedName>
</protein>
<proteinExistence type="predicted"/>
<dbReference type="RefSeq" id="WP_092951979.1">
    <property type="nucleotide sequence ID" value="NZ_FOMQ01000006.1"/>
</dbReference>
<dbReference type="STRING" id="32040.SAMN04489710_10655"/>
<dbReference type="AlphaFoldDB" id="A0A1I1V5E5"/>
<reference evidence="2" key="1">
    <citation type="submission" date="2016-10" db="EMBL/GenBank/DDBJ databases">
        <authorList>
            <person name="Varghese N."/>
            <person name="Submissions S."/>
        </authorList>
    </citation>
    <scope>NUCLEOTIDE SEQUENCE [LARGE SCALE GENOMIC DNA]</scope>
    <source>
        <strain evidence="2">DSM 7481</strain>
    </source>
</reference>
<gene>
    <name evidence="1" type="ORF">SAMN04489710_10655</name>
</gene>
<dbReference type="Pfam" id="PF09487">
    <property type="entry name" value="HrpB2"/>
    <property type="match status" value="1"/>
</dbReference>
<organism evidence="1 2">
    <name type="scientific">Paracidovorax konjaci</name>
    <dbReference type="NCBI Taxonomy" id="32040"/>
    <lineage>
        <taxon>Bacteria</taxon>
        <taxon>Pseudomonadati</taxon>
        <taxon>Pseudomonadota</taxon>
        <taxon>Betaproteobacteria</taxon>
        <taxon>Burkholderiales</taxon>
        <taxon>Comamonadaceae</taxon>
        <taxon>Paracidovorax</taxon>
    </lineage>
</organism>
<dbReference type="EMBL" id="FOMQ01000006">
    <property type="protein sequence ID" value="SFD78109.1"/>
    <property type="molecule type" value="Genomic_DNA"/>
</dbReference>
<dbReference type="InterPro" id="IPR013391">
    <property type="entry name" value="T3SS_HrpB2"/>
</dbReference>
<dbReference type="OrthoDB" id="8811199at2"/>
<evidence type="ECO:0000313" key="2">
    <source>
        <dbReference type="Proteomes" id="UP000199517"/>
    </source>
</evidence>
<name>A0A1I1V5E5_9BURK</name>
<keyword evidence="2" id="KW-1185">Reference proteome</keyword>
<accession>A0A1I1V5E5</accession>
<sequence>MNALQLPVFPTPAIETGASSASPMSALAEKFARMMEGSQGTQQAPLSEMSPDSTVGNALLHQDESMRKTLQDMHALAHAQKDGSLNDIDLTSRQVELMYRVSGMQFQFHAMVYLAQSSKSGIQTLMRNQ</sequence>
<dbReference type="Proteomes" id="UP000199517">
    <property type="component" value="Unassembled WGS sequence"/>
</dbReference>
<evidence type="ECO:0000313" key="1">
    <source>
        <dbReference type="EMBL" id="SFD78109.1"/>
    </source>
</evidence>